<proteinExistence type="predicted"/>
<dbReference type="Proteomes" id="UP001634393">
    <property type="component" value="Unassembled WGS sequence"/>
</dbReference>
<keyword evidence="1" id="KW-0812">Transmembrane</keyword>
<keyword evidence="1" id="KW-1133">Transmembrane helix</keyword>
<gene>
    <name evidence="2" type="ORF">ACJIZ3_022170</name>
</gene>
<reference evidence="2 3" key="1">
    <citation type="submission" date="2024-12" db="EMBL/GenBank/DDBJ databases">
        <title>The unique morphological basis and parallel evolutionary history of personate flowers in Penstemon.</title>
        <authorList>
            <person name="Depatie T.H."/>
            <person name="Wessinger C.A."/>
        </authorList>
    </citation>
    <scope>NUCLEOTIDE SEQUENCE [LARGE SCALE GENOMIC DNA]</scope>
    <source>
        <strain evidence="2">WTNN_2</strain>
        <tissue evidence="2">Leaf</tissue>
    </source>
</reference>
<dbReference type="EMBL" id="JBJXBP010000006">
    <property type="protein sequence ID" value="KAL3826141.1"/>
    <property type="molecule type" value="Genomic_DNA"/>
</dbReference>
<feature type="transmembrane region" description="Helical" evidence="1">
    <location>
        <begin position="227"/>
        <end position="247"/>
    </location>
</feature>
<evidence type="ECO:0000313" key="2">
    <source>
        <dbReference type="EMBL" id="KAL3826141.1"/>
    </source>
</evidence>
<dbReference type="AlphaFoldDB" id="A0ABD3SP48"/>
<protein>
    <submittedName>
        <fullName evidence="2">Uncharacterized protein</fullName>
    </submittedName>
</protein>
<accession>A0ABD3SP48</accession>
<name>A0ABD3SP48_9LAMI</name>
<evidence type="ECO:0000256" key="1">
    <source>
        <dbReference type="SAM" id="Phobius"/>
    </source>
</evidence>
<sequence length="248" mass="28134">MLYRSLQEIGVLFSYFVKKKSIQLLVPLLQNARDTIINIPVAYPKPTMKCQSKSLLLELGAKFLVGFSESQLVFNGNSHSPVTRTFKLDEFFNIHGNPSLILLYPMFNTSNNWQLAKDVGIFSSILFRLRSKVFRPQLTENELVVEFSIPPLMDSLSSSKLVTCPEISQATPSQLQESFVTFWFQFTSLVEKEAPLSFASRSRIVHDNIPKTSGRKPFGKQIPRKPLPLPIGITSFPIFIIIMCILVF</sequence>
<organism evidence="2 3">
    <name type="scientific">Penstemon smallii</name>
    <dbReference type="NCBI Taxonomy" id="265156"/>
    <lineage>
        <taxon>Eukaryota</taxon>
        <taxon>Viridiplantae</taxon>
        <taxon>Streptophyta</taxon>
        <taxon>Embryophyta</taxon>
        <taxon>Tracheophyta</taxon>
        <taxon>Spermatophyta</taxon>
        <taxon>Magnoliopsida</taxon>
        <taxon>eudicotyledons</taxon>
        <taxon>Gunneridae</taxon>
        <taxon>Pentapetalae</taxon>
        <taxon>asterids</taxon>
        <taxon>lamiids</taxon>
        <taxon>Lamiales</taxon>
        <taxon>Plantaginaceae</taxon>
        <taxon>Cheloneae</taxon>
        <taxon>Penstemon</taxon>
    </lineage>
</organism>
<evidence type="ECO:0000313" key="3">
    <source>
        <dbReference type="Proteomes" id="UP001634393"/>
    </source>
</evidence>
<keyword evidence="1" id="KW-0472">Membrane</keyword>
<keyword evidence="3" id="KW-1185">Reference proteome</keyword>
<comment type="caution">
    <text evidence="2">The sequence shown here is derived from an EMBL/GenBank/DDBJ whole genome shotgun (WGS) entry which is preliminary data.</text>
</comment>